<keyword evidence="2" id="KW-0805">Transcription regulation</keyword>
<evidence type="ECO:0000256" key="2">
    <source>
        <dbReference type="ARBA" id="ARBA00023015"/>
    </source>
</evidence>
<dbReference type="SUPFAM" id="SSF88659">
    <property type="entry name" value="Sigma3 and sigma4 domains of RNA polymerase sigma factors"/>
    <property type="match status" value="1"/>
</dbReference>
<keyword evidence="3" id="KW-0731">Sigma factor</keyword>
<dbReference type="GO" id="GO:0003677">
    <property type="term" value="F:DNA binding"/>
    <property type="evidence" value="ECO:0007669"/>
    <property type="project" value="UniProtKB-KW"/>
</dbReference>
<accession>A0A2V4AQZ1</accession>
<dbReference type="InterPro" id="IPR036388">
    <property type="entry name" value="WH-like_DNA-bd_sf"/>
</dbReference>
<dbReference type="AlphaFoldDB" id="A0A2V4AQZ1"/>
<evidence type="ECO:0000256" key="1">
    <source>
        <dbReference type="ARBA" id="ARBA00010641"/>
    </source>
</evidence>
<dbReference type="InterPro" id="IPR007627">
    <property type="entry name" value="RNA_pol_sigma70_r2"/>
</dbReference>
<dbReference type="Proteomes" id="UP000249915">
    <property type="component" value="Unassembled WGS sequence"/>
</dbReference>
<protein>
    <recommendedName>
        <fullName evidence="10">RNA polymerase sigma-70 factor (ECF subfamily)</fullName>
    </recommendedName>
</protein>
<dbReference type="InterPro" id="IPR039425">
    <property type="entry name" value="RNA_pol_sigma-70-like"/>
</dbReference>
<dbReference type="Gene3D" id="1.10.10.10">
    <property type="entry name" value="Winged helix-like DNA-binding domain superfamily/Winged helix DNA-binding domain"/>
    <property type="match status" value="1"/>
</dbReference>
<dbReference type="RefSeq" id="WP_245992800.1">
    <property type="nucleotide sequence ID" value="NZ_MASW01000005.1"/>
</dbReference>
<dbReference type="EMBL" id="MASW01000005">
    <property type="protein sequence ID" value="PXY22963.1"/>
    <property type="molecule type" value="Genomic_DNA"/>
</dbReference>
<dbReference type="Pfam" id="PF04542">
    <property type="entry name" value="Sigma70_r2"/>
    <property type="match status" value="1"/>
</dbReference>
<dbReference type="Pfam" id="PF08281">
    <property type="entry name" value="Sigma70_r4_2"/>
    <property type="match status" value="1"/>
</dbReference>
<keyword evidence="5" id="KW-0804">Transcription</keyword>
<proteinExistence type="inferred from homology"/>
<organism evidence="8 9">
    <name type="scientific">Prauserella muralis</name>
    <dbReference type="NCBI Taxonomy" id="588067"/>
    <lineage>
        <taxon>Bacteria</taxon>
        <taxon>Bacillati</taxon>
        <taxon>Actinomycetota</taxon>
        <taxon>Actinomycetes</taxon>
        <taxon>Pseudonocardiales</taxon>
        <taxon>Pseudonocardiaceae</taxon>
        <taxon>Prauserella</taxon>
    </lineage>
</organism>
<keyword evidence="4" id="KW-0238">DNA-binding</keyword>
<dbReference type="InterPro" id="IPR013249">
    <property type="entry name" value="RNA_pol_sigma70_r4_t2"/>
</dbReference>
<evidence type="ECO:0000313" key="9">
    <source>
        <dbReference type="Proteomes" id="UP000249915"/>
    </source>
</evidence>
<feature type="domain" description="RNA polymerase sigma-70 region 2" evidence="6">
    <location>
        <begin position="14"/>
        <end position="85"/>
    </location>
</feature>
<feature type="domain" description="RNA polymerase sigma factor 70 region 4 type 2" evidence="7">
    <location>
        <begin position="120"/>
        <end position="172"/>
    </location>
</feature>
<keyword evidence="9" id="KW-1185">Reference proteome</keyword>
<dbReference type="InterPro" id="IPR013324">
    <property type="entry name" value="RNA_pol_sigma_r3/r4-like"/>
</dbReference>
<evidence type="ECO:0008006" key="10">
    <source>
        <dbReference type="Google" id="ProtNLM"/>
    </source>
</evidence>
<comment type="similarity">
    <text evidence="1">Belongs to the sigma-70 factor family. ECF subfamily.</text>
</comment>
<dbReference type="PANTHER" id="PTHR43133">
    <property type="entry name" value="RNA POLYMERASE ECF-TYPE SIGMA FACTO"/>
    <property type="match status" value="1"/>
</dbReference>
<dbReference type="GO" id="GO:0006352">
    <property type="term" value="P:DNA-templated transcription initiation"/>
    <property type="evidence" value="ECO:0007669"/>
    <property type="project" value="InterPro"/>
</dbReference>
<evidence type="ECO:0000256" key="5">
    <source>
        <dbReference type="ARBA" id="ARBA00023163"/>
    </source>
</evidence>
<sequence length="178" mass="19468">MAASGGDDPAAEELLRRIRPAMVRYCRARIGRTGGTFASADDVAQDACLGIFLALRGYRPQGRSFLAFAYRVAANKVVDHYRKAGSNREACFAEPPESAAPGGGVAFDPEQRCLDKELTEQMRLLLRRVSDRERDVLILRLVVGLSGAETARAVNMTPGAVRVAQHRAVTKLRTMLDH</sequence>
<dbReference type="PANTHER" id="PTHR43133:SF58">
    <property type="entry name" value="ECF RNA POLYMERASE SIGMA FACTOR SIGD"/>
    <property type="match status" value="1"/>
</dbReference>
<name>A0A2V4AQZ1_9PSEU</name>
<reference evidence="8 9" key="1">
    <citation type="submission" date="2016-07" db="EMBL/GenBank/DDBJ databases">
        <title>Draft genome sequence of Prauserella muralis DSM 45305, isolated from a mould-covered wall in an indoor environment.</title>
        <authorList>
            <person name="Ruckert C."/>
            <person name="Albersmeier A."/>
            <person name="Jiang C.-L."/>
            <person name="Jiang Y."/>
            <person name="Kalinowski J."/>
            <person name="Schneider O."/>
            <person name="Winkler A."/>
            <person name="Zotchev S.B."/>
        </authorList>
    </citation>
    <scope>NUCLEOTIDE SEQUENCE [LARGE SCALE GENOMIC DNA]</scope>
    <source>
        <strain evidence="8 9">DSM 45305</strain>
    </source>
</reference>
<evidence type="ECO:0000256" key="3">
    <source>
        <dbReference type="ARBA" id="ARBA00023082"/>
    </source>
</evidence>
<dbReference type="CDD" id="cd06171">
    <property type="entry name" value="Sigma70_r4"/>
    <property type="match status" value="1"/>
</dbReference>
<dbReference type="InterPro" id="IPR014284">
    <property type="entry name" value="RNA_pol_sigma-70_dom"/>
</dbReference>
<dbReference type="SUPFAM" id="SSF88946">
    <property type="entry name" value="Sigma2 domain of RNA polymerase sigma factors"/>
    <property type="match status" value="1"/>
</dbReference>
<comment type="caution">
    <text evidence="8">The sequence shown here is derived from an EMBL/GenBank/DDBJ whole genome shotgun (WGS) entry which is preliminary data.</text>
</comment>
<gene>
    <name evidence="8" type="ORF">BAY60_22485</name>
</gene>
<evidence type="ECO:0000259" key="6">
    <source>
        <dbReference type="Pfam" id="PF04542"/>
    </source>
</evidence>
<dbReference type="InterPro" id="IPR013325">
    <property type="entry name" value="RNA_pol_sigma_r2"/>
</dbReference>
<evidence type="ECO:0000259" key="7">
    <source>
        <dbReference type="Pfam" id="PF08281"/>
    </source>
</evidence>
<dbReference type="NCBIfam" id="TIGR02937">
    <property type="entry name" value="sigma70-ECF"/>
    <property type="match status" value="1"/>
</dbReference>
<dbReference type="Gene3D" id="1.10.1740.10">
    <property type="match status" value="1"/>
</dbReference>
<evidence type="ECO:0000256" key="4">
    <source>
        <dbReference type="ARBA" id="ARBA00023125"/>
    </source>
</evidence>
<dbReference type="GO" id="GO:0016987">
    <property type="term" value="F:sigma factor activity"/>
    <property type="evidence" value="ECO:0007669"/>
    <property type="project" value="UniProtKB-KW"/>
</dbReference>
<evidence type="ECO:0000313" key="8">
    <source>
        <dbReference type="EMBL" id="PXY22963.1"/>
    </source>
</evidence>